<name>A0A8H8U1B3_9HELO</name>
<dbReference type="InterPro" id="IPR002347">
    <property type="entry name" value="SDR_fam"/>
</dbReference>
<evidence type="ECO:0000313" key="4">
    <source>
        <dbReference type="EMBL" id="TVY28180.1"/>
    </source>
</evidence>
<comment type="caution">
    <text evidence="4">The sequence shown here is derived from an EMBL/GenBank/DDBJ whole genome shotgun (WGS) entry which is preliminary data.</text>
</comment>
<dbReference type="PRINTS" id="PR00081">
    <property type="entry name" value="GDHRDH"/>
</dbReference>
<gene>
    <name evidence="4" type="primary">xecD</name>
    <name evidence="4" type="ORF">LHYA1_G003361</name>
</gene>
<dbReference type="GeneID" id="41983559"/>
<evidence type="ECO:0000313" key="5">
    <source>
        <dbReference type="Proteomes" id="UP000431533"/>
    </source>
</evidence>
<keyword evidence="2" id="KW-0521">NADP</keyword>
<keyword evidence="3" id="KW-0560">Oxidoreductase</keyword>
<dbReference type="SUPFAM" id="SSF51735">
    <property type="entry name" value="NAD(P)-binding Rossmann-fold domains"/>
    <property type="match status" value="1"/>
</dbReference>
<dbReference type="EMBL" id="QGMH01000035">
    <property type="protein sequence ID" value="TVY28180.1"/>
    <property type="molecule type" value="Genomic_DNA"/>
</dbReference>
<evidence type="ECO:0000256" key="2">
    <source>
        <dbReference type="ARBA" id="ARBA00022857"/>
    </source>
</evidence>
<accession>A0A8H8U1B3</accession>
<dbReference type="Proteomes" id="UP000431533">
    <property type="component" value="Unassembled WGS sequence"/>
</dbReference>
<dbReference type="Gene3D" id="3.40.50.720">
    <property type="entry name" value="NAD(P)-binding Rossmann-like Domain"/>
    <property type="match status" value="1"/>
</dbReference>
<dbReference type="RefSeq" id="XP_031006968.1">
    <property type="nucleotide sequence ID" value="XM_031148333.1"/>
</dbReference>
<dbReference type="CDD" id="cd05233">
    <property type="entry name" value="SDR_c"/>
    <property type="match status" value="1"/>
</dbReference>
<dbReference type="Pfam" id="PF13561">
    <property type="entry name" value="adh_short_C2"/>
    <property type="match status" value="1"/>
</dbReference>
<dbReference type="InterPro" id="IPR036291">
    <property type="entry name" value="NAD(P)-bd_dom_sf"/>
</dbReference>
<organism evidence="4 5">
    <name type="scientific">Lachnellula hyalina</name>
    <dbReference type="NCBI Taxonomy" id="1316788"/>
    <lineage>
        <taxon>Eukaryota</taxon>
        <taxon>Fungi</taxon>
        <taxon>Dikarya</taxon>
        <taxon>Ascomycota</taxon>
        <taxon>Pezizomycotina</taxon>
        <taxon>Leotiomycetes</taxon>
        <taxon>Helotiales</taxon>
        <taxon>Lachnaceae</taxon>
        <taxon>Lachnellula</taxon>
    </lineage>
</organism>
<dbReference type="PANTHER" id="PTHR42760:SF133">
    <property type="entry name" value="3-OXOACYL-[ACYL-CARRIER-PROTEIN] REDUCTASE"/>
    <property type="match status" value="1"/>
</dbReference>
<comment type="similarity">
    <text evidence="1">Belongs to the short-chain dehydrogenases/reductases (SDR) family.</text>
</comment>
<dbReference type="PANTHER" id="PTHR42760">
    <property type="entry name" value="SHORT-CHAIN DEHYDROGENASES/REDUCTASES FAMILY MEMBER"/>
    <property type="match status" value="1"/>
</dbReference>
<dbReference type="AlphaFoldDB" id="A0A8H8U1B3"/>
<dbReference type="GO" id="GO:0016616">
    <property type="term" value="F:oxidoreductase activity, acting on the CH-OH group of donors, NAD or NADP as acceptor"/>
    <property type="evidence" value="ECO:0007669"/>
    <property type="project" value="TreeGrafter"/>
</dbReference>
<evidence type="ECO:0000256" key="3">
    <source>
        <dbReference type="ARBA" id="ARBA00023002"/>
    </source>
</evidence>
<proteinExistence type="inferred from homology"/>
<dbReference type="GO" id="GO:0009688">
    <property type="term" value="P:abscisic acid biosynthetic process"/>
    <property type="evidence" value="ECO:0007669"/>
    <property type="project" value="UniProtKB-ARBA"/>
</dbReference>
<dbReference type="PRINTS" id="PR00080">
    <property type="entry name" value="SDRFAMILY"/>
</dbReference>
<reference evidence="4 5" key="1">
    <citation type="submission" date="2018-05" db="EMBL/GenBank/DDBJ databases">
        <title>Genome sequencing and assembly of the regulated plant pathogen Lachnellula willkommii and related sister species for the development of diagnostic species identification markers.</title>
        <authorList>
            <person name="Giroux E."/>
            <person name="Bilodeau G."/>
        </authorList>
    </citation>
    <scope>NUCLEOTIDE SEQUENCE [LARGE SCALE GENOMIC DNA]</scope>
    <source>
        <strain evidence="4 5">CBS 185.66</strain>
    </source>
</reference>
<evidence type="ECO:0000256" key="1">
    <source>
        <dbReference type="ARBA" id="ARBA00006484"/>
    </source>
</evidence>
<keyword evidence="5" id="KW-1185">Reference proteome</keyword>
<dbReference type="OrthoDB" id="5840532at2759"/>
<protein>
    <submittedName>
        <fullName evidence="4">2-(R)-hydroxypropyl-CoM dehydrogenase</fullName>
    </submittedName>
</protein>
<dbReference type="FunFam" id="3.40.50.720:FF:000084">
    <property type="entry name" value="Short-chain dehydrogenase reductase"/>
    <property type="match status" value="1"/>
</dbReference>
<sequence>MPDFSPESVAFITGAASGIGLSVARRLVADGIKKIALIDLNADALTEASNSLTEIDASVTTLRLAVDVSKEELVDKAAETAEKFGRIDVCLNAAGIAGRAAGLADLTVGDLDKVLDVNLKGVWFCERAQIRQFLKQEMRDLSTGLPFKTRGSIINVGSLISLRAVVPRLSSYTIAKHGVVGLTKQDAADYASQGIRVNCFCPGWIKTGIIDVRPETEKYYESVLARVPMGRWGEPEEVAYFASFVLSDKASFITGASLSIDGALSAH</sequence>